<feature type="coiled-coil region" evidence="1">
    <location>
        <begin position="52"/>
        <end position="114"/>
    </location>
</feature>
<proteinExistence type="predicted"/>
<accession>A0A6G9Y9S8</accession>
<dbReference type="KEGG" id="nah:F5544_09515"/>
<keyword evidence="3" id="KW-1185">Reference proteome</keyword>
<name>A0A6G9Y9S8_9NOCA</name>
<dbReference type="AlphaFoldDB" id="A0A6G9Y9S8"/>
<keyword evidence="1" id="KW-0175">Coiled coil</keyword>
<reference evidence="2 3" key="1">
    <citation type="journal article" date="2019" name="ACS Chem. Biol.">
        <title>Identification and Mobilization of a Cryptic Antibiotic Biosynthesis Gene Locus from a Human-Pathogenic Nocardia Isolate.</title>
        <authorList>
            <person name="Herisse M."/>
            <person name="Ishida K."/>
            <person name="Porter J.L."/>
            <person name="Howden B."/>
            <person name="Hertweck C."/>
            <person name="Stinear T.P."/>
            <person name="Pidot S.J."/>
        </authorList>
    </citation>
    <scope>NUCLEOTIDE SEQUENCE [LARGE SCALE GENOMIC DNA]</scope>
    <source>
        <strain evidence="2 3">AUSMDU00012717</strain>
    </source>
</reference>
<dbReference type="InterPro" id="IPR019219">
    <property type="entry name" value="DUF2130"/>
</dbReference>
<dbReference type="EMBL" id="CP046172">
    <property type="protein sequence ID" value="QIS09803.1"/>
    <property type="molecule type" value="Genomic_DNA"/>
</dbReference>
<evidence type="ECO:0000313" key="3">
    <source>
        <dbReference type="Proteomes" id="UP000503540"/>
    </source>
</evidence>
<evidence type="ECO:0000256" key="1">
    <source>
        <dbReference type="SAM" id="Coils"/>
    </source>
</evidence>
<gene>
    <name evidence="2" type="ORF">F5544_09515</name>
</gene>
<dbReference type="Pfam" id="PF09903">
    <property type="entry name" value="DUF2130"/>
    <property type="match status" value="1"/>
</dbReference>
<sequence length="410" mass="45688">MAKRNTGSTAIASATCPSCGDDLGTAFIQQLSAPHVARAMEGREQELITQARAEAAAEIAALQAAADQAQVQLLSEREHAAEERTVLQAEVDQARAAEKKVRQDRRKLELERDAWVIEQDRMRDEVRSDERKLAEQYIKERVAQLTASNEQKLQTRLRELEEHNKSLAQQLQDAHRKSSMGPRPQQEGVAYQEVLAAELRSRFPEDEVTVIPRGKRGSDVVQQVREKGREYGTIVWECKQAQRFEPKWITKLGEDVEFHSADIGVLVSSVLPRGIEGSGQIDGVLVCETTVAVHVAVPLRQYVISRKRFALANAAREDQAGWVYDFVTVGGFGPCMEHILKAARTGMAEMAKLREYSLKFWANWEKSQQDMIDGVFTMIGELGEAGTKLPAPLQAELPSAECRALEPGTD</sequence>
<dbReference type="RefSeq" id="WP_238847174.1">
    <property type="nucleotide sequence ID" value="NZ_CP046172.1"/>
</dbReference>
<organism evidence="2 3">
    <name type="scientific">Nocardia arthritidis</name>
    <dbReference type="NCBI Taxonomy" id="228602"/>
    <lineage>
        <taxon>Bacteria</taxon>
        <taxon>Bacillati</taxon>
        <taxon>Actinomycetota</taxon>
        <taxon>Actinomycetes</taxon>
        <taxon>Mycobacteriales</taxon>
        <taxon>Nocardiaceae</taxon>
        <taxon>Nocardia</taxon>
    </lineage>
</organism>
<evidence type="ECO:0000313" key="2">
    <source>
        <dbReference type="EMBL" id="QIS09803.1"/>
    </source>
</evidence>
<dbReference type="Proteomes" id="UP000503540">
    <property type="component" value="Chromosome"/>
</dbReference>
<feature type="coiled-coil region" evidence="1">
    <location>
        <begin position="150"/>
        <end position="177"/>
    </location>
</feature>
<protein>
    <submittedName>
        <fullName evidence="2">DUF2130 domain-containing protein</fullName>
    </submittedName>
</protein>